<evidence type="ECO:0000256" key="4">
    <source>
        <dbReference type="ARBA" id="ARBA00022676"/>
    </source>
</evidence>
<dbReference type="PANTHER" id="PTHR19300">
    <property type="entry name" value="BETA-1,4-GALACTOSYLTRANSFERASE"/>
    <property type="match status" value="1"/>
</dbReference>
<dbReference type="SUPFAM" id="SSF53448">
    <property type="entry name" value="Nucleotide-diphospho-sugar transferases"/>
    <property type="match status" value="1"/>
</dbReference>
<dbReference type="GO" id="GO:0016020">
    <property type="term" value="C:membrane"/>
    <property type="evidence" value="ECO:0007669"/>
    <property type="project" value="UniProtKB-SubCell"/>
</dbReference>
<dbReference type="EC" id="2.4.1.-" evidence="11"/>
<evidence type="ECO:0000256" key="6">
    <source>
        <dbReference type="ARBA" id="ARBA00022692"/>
    </source>
</evidence>
<evidence type="ECO:0000259" key="13">
    <source>
        <dbReference type="Pfam" id="PF13733"/>
    </source>
</evidence>
<evidence type="ECO:0000313" key="15">
    <source>
        <dbReference type="Proteomes" id="UP000242188"/>
    </source>
</evidence>
<evidence type="ECO:0000313" key="14">
    <source>
        <dbReference type="EMBL" id="OWF40155.1"/>
    </source>
</evidence>
<accession>A0A210PUM2</accession>
<dbReference type="Proteomes" id="UP000242188">
    <property type="component" value="Unassembled WGS sequence"/>
</dbReference>
<proteinExistence type="inferred from homology"/>
<organism evidence="14 15">
    <name type="scientific">Mizuhopecten yessoensis</name>
    <name type="common">Japanese scallop</name>
    <name type="synonym">Patinopecten yessoensis</name>
    <dbReference type="NCBI Taxonomy" id="6573"/>
    <lineage>
        <taxon>Eukaryota</taxon>
        <taxon>Metazoa</taxon>
        <taxon>Spiralia</taxon>
        <taxon>Lophotrochozoa</taxon>
        <taxon>Mollusca</taxon>
        <taxon>Bivalvia</taxon>
        <taxon>Autobranchia</taxon>
        <taxon>Pteriomorphia</taxon>
        <taxon>Pectinida</taxon>
        <taxon>Pectinoidea</taxon>
        <taxon>Pectinidae</taxon>
        <taxon>Mizuhopecten</taxon>
    </lineage>
</organism>
<feature type="domain" description="Galactosyltransferase N-terminal" evidence="13">
    <location>
        <begin position="149"/>
        <end position="281"/>
    </location>
</feature>
<name>A0A210PUM2_MIZYE</name>
<comment type="function">
    <text evidence="11">Catalyses the transfer of galactose onto proteins or lipids.</text>
</comment>
<dbReference type="Gene3D" id="3.90.550.10">
    <property type="entry name" value="Spore Coat Polysaccharide Biosynthesis Protein SpsA, Chain A"/>
    <property type="match status" value="1"/>
</dbReference>
<evidence type="ECO:0000256" key="7">
    <source>
        <dbReference type="ARBA" id="ARBA00022968"/>
    </source>
</evidence>
<keyword evidence="6" id="KW-0812">Transmembrane</keyword>
<evidence type="ECO:0000256" key="8">
    <source>
        <dbReference type="ARBA" id="ARBA00022989"/>
    </source>
</evidence>
<feature type="domain" description="Galactosyltransferase C-terminal" evidence="12">
    <location>
        <begin position="289"/>
        <end position="366"/>
    </location>
</feature>
<dbReference type="UniPathway" id="UPA00378"/>
<dbReference type="InterPro" id="IPR029044">
    <property type="entry name" value="Nucleotide-diphossugar_trans"/>
</dbReference>
<dbReference type="Pfam" id="PF02709">
    <property type="entry name" value="Glyco_transf_7C"/>
    <property type="match status" value="1"/>
</dbReference>
<gene>
    <name evidence="14" type="ORF">KP79_PYT23413</name>
</gene>
<evidence type="ECO:0000256" key="11">
    <source>
        <dbReference type="RuleBase" id="RU368121"/>
    </source>
</evidence>
<reference evidence="14 15" key="1">
    <citation type="journal article" date="2017" name="Nat. Ecol. Evol.">
        <title>Scallop genome provides insights into evolution of bilaterian karyotype and development.</title>
        <authorList>
            <person name="Wang S."/>
            <person name="Zhang J."/>
            <person name="Jiao W."/>
            <person name="Li J."/>
            <person name="Xun X."/>
            <person name="Sun Y."/>
            <person name="Guo X."/>
            <person name="Huan P."/>
            <person name="Dong B."/>
            <person name="Zhang L."/>
            <person name="Hu X."/>
            <person name="Sun X."/>
            <person name="Wang J."/>
            <person name="Zhao C."/>
            <person name="Wang Y."/>
            <person name="Wang D."/>
            <person name="Huang X."/>
            <person name="Wang R."/>
            <person name="Lv J."/>
            <person name="Li Y."/>
            <person name="Zhang Z."/>
            <person name="Liu B."/>
            <person name="Lu W."/>
            <person name="Hui Y."/>
            <person name="Liang J."/>
            <person name="Zhou Z."/>
            <person name="Hou R."/>
            <person name="Li X."/>
            <person name="Liu Y."/>
            <person name="Li H."/>
            <person name="Ning X."/>
            <person name="Lin Y."/>
            <person name="Zhao L."/>
            <person name="Xing Q."/>
            <person name="Dou J."/>
            <person name="Li Y."/>
            <person name="Mao J."/>
            <person name="Guo H."/>
            <person name="Dou H."/>
            <person name="Li T."/>
            <person name="Mu C."/>
            <person name="Jiang W."/>
            <person name="Fu Q."/>
            <person name="Fu X."/>
            <person name="Miao Y."/>
            <person name="Liu J."/>
            <person name="Yu Q."/>
            <person name="Li R."/>
            <person name="Liao H."/>
            <person name="Li X."/>
            <person name="Kong Y."/>
            <person name="Jiang Z."/>
            <person name="Chourrout D."/>
            <person name="Li R."/>
            <person name="Bao Z."/>
        </authorList>
    </citation>
    <scope>NUCLEOTIDE SEQUENCE [LARGE SCALE GENOMIC DNA]</scope>
    <source>
        <strain evidence="14 15">PY_sf001</strain>
    </source>
</reference>
<comment type="similarity">
    <text evidence="3 11">Belongs to the glycosyltransferase 7 family.</text>
</comment>
<keyword evidence="10 11" id="KW-0325">Glycoprotein</keyword>
<dbReference type="InterPro" id="IPR027791">
    <property type="entry name" value="Galactosyl_T_C"/>
</dbReference>
<dbReference type="GO" id="GO:0005975">
    <property type="term" value="P:carbohydrate metabolic process"/>
    <property type="evidence" value="ECO:0007669"/>
    <property type="project" value="InterPro"/>
</dbReference>
<evidence type="ECO:0000256" key="5">
    <source>
        <dbReference type="ARBA" id="ARBA00022679"/>
    </source>
</evidence>
<dbReference type="GO" id="GO:0008378">
    <property type="term" value="F:galactosyltransferase activity"/>
    <property type="evidence" value="ECO:0007669"/>
    <property type="project" value="TreeGrafter"/>
</dbReference>
<keyword evidence="4 11" id="KW-0328">Glycosyltransferase</keyword>
<dbReference type="STRING" id="6573.A0A210PUM2"/>
<dbReference type="GO" id="GO:0005794">
    <property type="term" value="C:Golgi apparatus"/>
    <property type="evidence" value="ECO:0007669"/>
    <property type="project" value="TreeGrafter"/>
</dbReference>
<dbReference type="EMBL" id="NEDP02005485">
    <property type="protein sequence ID" value="OWF40155.1"/>
    <property type="molecule type" value="Genomic_DNA"/>
</dbReference>
<keyword evidence="5 11" id="KW-0808">Transferase</keyword>
<evidence type="ECO:0000256" key="9">
    <source>
        <dbReference type="ARBA" id="ARBA00023136"/>
    </source>
</evidence>
<comment type="caution">
    <text evidence="14">The sequence shown here is derived from an EMBL/GenBank/DDBJ whole genome shotgun (WGS) entry which is preliminary data.</text>
</comment>
<keyword evidence="8" id="KW-1133">Transmembrane helix</keyword>
<dbReference type="AlphaFoldDB" id="A0A210PUM2"/>
<dbReference type="PANTHER" id="PTHR19300:SF57">
    <property type="entry name" value="BETA-1,4-N-ACETYLGALACTOSAMINYLTRANSFERASE"/>
    <property type="match status" value="1"/>
</dbReference>
<dbReference type="OrthoDB" id="10038994at2759"/>
<dbReference type="GO" id="GO:0006688">
    <property type="term" value="P:glycosphingolipid biosynthetic process"/>
    <property type="evidence" value="ECO:0007669"/>
    <property type="project" value="TreeGrafter"/>
</dbReference>
<sequence>MDTIPSVLCRYKVRFLKYIVSRFRTKILTIALLSMLLAVYQMTTSFNGAKKTITQVQRSVFEFDGRYLMKASFEGVNKSFAEKQGNITELDKRYRVKAPIDDANNTITNIRRSIIAFDKSYHKNTTSDDANKTFTENQRIITESQLPICVRNMTAFHGRETVNLTIHKWQNLDSRFSDTLQGGRLKPEGCKAVFRVAIIIPYRDRDSHLKILMSNVLPKLQRQQLDYTIFVVEQAPGNRFNRGMLRNIGFLEANKTAQYDCFIFNDVDTIIEDDRNMFECDIRGEKMIRHIAVLVNVFQYKLLYSYLIGGILSVTYKQFVAVNGYSNAFFVWGAEDDDLFRRFHKKHYRISRPSNEVAYTTTLDHERDPKLDERKNVYNSVEHISEKDGMNTIEDKYKVVIREERKLFTWLYVRVDEELVQKSLDATPRFKLPQKQPGIARKPIRLKGAKRKDHVRQRHIHKPVLS</sequence>
<evidence type="ECO:0000256" key="3">
    <source>
        <dbReference type="ARBA" id="ARBA00005735"/>
    </source>
</evidence>
<evidence type="ECO:0000259" key="12">
    <source>
        <dbReference type="Pfam" id="PF02709"/>
    </source>
</evidence>
<dbReference type="InterPro" id="IPR027995">
    <property type="entry name" value="Galactosyl_T_N"/>
</dbReference>
<dbReference type="GO" id="GO:0033842">
    <property type="term" value="F:N-acetyl-beta-glucosaminyl-derivative 4-beta-N-acetylgalactosaminyltransferase activity"/>
    <property type="evidence" value="ECO:0007669"/>
    <property type="project" value="TreeGrafter"/>
</dbReference>
<comment type="pathway">
    <text evidence="2 11">Protein modification; protein glycosylation.</text>
</comment>
<dbReference type="Pfam" id="PF13733">
    <property type="entry name" value="Glyco_transf_7N"/>
    <property type="match status" value="1"/>
</dbReference>
<evidence type="ECO:0000256" key="10">
    <source>
        <dbReference type="ARBA" id="ARBA00023180"/>
    </source>
</evidence>
<keyword evidence="9" id="KW-0472">Membrane</keyword>
<protein>
    <recommendedName>
        <fullName evidence="11">Beta-1,4-galactosyltransferase</fullName>
        <ecNumber evidence="11">2.4.1.-</ecNumber>
    </recommendedName>
</protein>
<keyword evidence="15" id="KW-1185">Reference proteome</keyword>
<evidence type="ECO:0000256" key="2">
    <source>
        <dbReference type="ARBA" id="ARBA00004922"/>
    </source>
</evidence>
<keyword evidence="7 11" id="KW-0735">Signal-anchor</keyword>
<dbReference type="InterPro" id="IPR003859">
    <property type="entry name" value="Galactosyl_T"/>
</dbReference>
<evidence type="ECO:0000256" key="1">
    <source>
        <dbReference type="ARBA" id="ARBA00004606"/>
    </source>
</evidence>
<dbReference type="PRINTS" id="PR02050">
    <property type="entry name" value="B14GALTRFASE"/>
</dbReference>
<comment type="subcellular location">
    <subcellularLocation>
        <location evidence="1">Membrane</location>
        <topology evidence="1">Single-pass type II membrane protein</topology>
    </subcellularLocation>
</comment>